<evidence type="ECO:0000256" key="1">
    <source>
        <dbReference type="ARBA" id="ARBA00022553"/>
    </source>
</evidence>
<dbReference type="PROSITE" id="PS50110">
    <property type="entry name" value="RESPONSE_REGULATORY"/>
    <property type="match status" value="1"/>
</dbReference>
<gene>
    <name evidence="8" type="ORF">H4W29_004203</name>
</gene>
<sequence length="215" mass="23186">MTPITVFLVDNHPVVVDGLRKVLDTYDSVSVVGGANDVAEALPLVRALRPRVVLLDINMPKTSGIDAITLIKAESPESRIVMLSMHDSREYISSSIMRGAAGYVLKEVPTSEVVEAIVTVAGGQTYFSSGVRDLLLNTGPLPTGERLTRREHEVARLVAAGKSNREIGDELGISEATVETHRKHLKRKLGVSTTADLVRFVLEHPDALAELPTSG</sequence>
<comment type="caution">
    <text evidence="8">The sequence shown here is derived from an EMBL/GenBank/DDBJ whole genome shotgun (WGS) entry which is preliminary data.</text>
</comment>
<evidence type="ECO:0000256" key="2">
    <source>
        <dbReference type="ARBA" id="ARBA00023015"/>
    </source>
</evidence>
<keyword evidence="9" id="KW-1185">Reference proteome</keyword>
<dbReference type="PANTHER" id="PTHR43214:SF41">
    <property type="entry name" value="NITRATE_NITRITE RESPONSE REGULATOR PROTEIN NARP"/>
    <property type="match status" value="1"/>
</dbReference>
<dbReference type="Proteomes" id="UP000620262">
    <property type="component" value="Unassembled WGS sequence"/>
</dbReference>
<organism evidence="8 9">
    <name type="scientific">Rhizobium viscosum</name>
    <name type="common">Arthrobacter viscosus</name>
    <dbReference type="NCBI Taxonomy" id="1673"/>
    <lineage>
        <taxon>Bacteria</taxon>
        <taxon>Pseudomonadati</taxon>
        <taxon>Pseudomonadota</taxon>
        <taxon>Alphaproteobacteria</taxon>
        <taxon>Hyphomicrobiales</taxon>
        <taxon>Rhizobiaceae</taxon>
        <taxon>Rhizobium/Agrobacterium group</taxon>
        <taxon>Rhizobium</taxon>
    </lineage>
</organism>
<dbReference type="InterPro" id="IPR058245">
    <property type="entry name" value="NreC/VraR/RcsB-like_REC"/>
</dbReference>
<dbReference type="InterPro" id="IPR039420">
    <property type="entry name" value="WalR-like"/>
</dbReference>
<dbReference type="InterPro" id="IPR011006">
    <property type="entry name" value="CheY-like_superfamily"/>
</dbReference>
<dbReference type="PROSITE" id="PS50043">
    <property type="entry name" value="HTH_LUXR_2"/>
    <property type="match status" value="1"/>
</dbReference>
<protein>
    <submittedName>
        <fullName evidence="8">DNA-binding NarL/FixJ family response regulator</fullName>
    </submittedName>
</protein>
<evidence type="ECO:0000259" key="6">
    <source>
        <dbReference type="PROSITE" id="PS50043"/>
    </source>
</evidence>
<dbReference type="PROSITE" id="PS00622">
    <property type="entry name" value="HTH_LUXR_1"/>
    <property type="match status" value="1"/>
</dbReference>
<dbReference type="SMART" id="SM00448">
    <property type="entry name" value="REC"/>
    <property type="match status" value="1"/>
</dbReference>
<evidence type="ECO:0000313" key="9">
    <source>
        <dbReference type="Proteomes" id="UP000620262"/>
    </source>
</evidence>
<name>A0ABR9IW39_RHIVS</name>
<reference evidence="8 9" key="1">
    <citation type="submission" date="2020-10" db="EMBL/GenBank/DDBJ databases">
        <title>Sequencing the genomes of 1000 actinobacteria strains.</title>
        <authorList>
            <person name="Klenk H.-P."/>
        </authorList>
    </citation>
    <scope>NUCLEOTIDE SEQUENCE [LARGE SCALE GENOMIC DNA]</scope>
    <source>
        <strain evidence="8 9">DSM 7307</strain>
    </source>
</reference>
<keyword evidence="2" id="KW-0805">Transcription regulation</keyword>
<evidence type="ECO:0000259" key="7">
    <source>
        <dbReference type="PROSITE" id="PS50110"/>
    </source>
</evidence>
<evidence type="ECO:0000256" key="5">
    <source>
        <dbReference type="PROSITE-ProRule" id="PRU00169"/>
    </source>
</evidence>
<feature type="domain" description="HTH luxR-type" evidence="6">
    <location>
        <begin position="140"/>
        <end position="205"/>
    </location>
</feature>
<dbReference type="InterPro" id="IPR001789">
    <property type="entry name" value="Sig_transdc_resp-reg_receiver"/>
</dbReference>
<evidence type="ECO:0000313" key="8">
    <source>
        <dbReference type="EMBL" id="MBE1507022.1"/>
    </source>
</evidence>
<dbReference type="InterPro" id="IPR000792">
    <property type="entry name" value="Tscrpt_reg_LuxR_C"/>
</dbReference>
<dbReference type="Gene3D" id="3.40.50.2300">
    <property type="match status" value="1"/>
</dbReference>
<dbReference type="SUPFAM" id="SSF46894">
    <property type="entry name" value="C-terminal effector domain of the bipartite response regulators"/>
    <property type="match status" value="1"/>
</dbReference>
<accession>A0ABR9IW39</accession>
<dbReference type="CDD" id="cd06170">
    <property type="entry name" value="LuxR_C_like"/>
    <property type="match status" value="1"/>
</dbReference>
<dbReference type="RefSeq" id="WP_192730637.1">
    <property type="nucleotide sequence ID" value="NZ_BAAAVL010000015.1"/>
</dbReference>
<keyword evidence="1 5" id="KW-0597">Phosphoprotein</keyword>
<proteinExistence type="predicted"/>
<feature type="modified residue" description="4-aspartylphosphate" evidence="5">
    <location>
        <position position="56"/>
    </location>
</feature>
<dbReference type="CDD" id="cd17535">
    <property type="entry name" value="REC_NarL-like"/>
    <property type="match status" value="1"/>
</dbReference>
<dbReference type="InterPro" id="IPR016032">
    <property type="entry name" value="Sig_transdc_resp-reg_C-effctor"/>
</dbReference>
<keyword evidence="4" id="KW-0804">Transcription</keyword>
<dbReference type="PRINTS" id="PR00038">
    <property type="entry name" value="HTHLUXR"/>
</dbReference>
<feature type="domain" description="Response regulatory" evidence="7">
    <location>
        <begin position="5"/>
        <end position="121"/>
    </location>
</feature>
<keyword evidence="3 8" id="KW-0238">DNA-binding</keyword>
<evidence type="ECO:0000256" key="3">
    <source>
        <dbReference type="ARBA" id="ARBA00023125"/>
    </source>
</evidence>
<dbReference type="GO" id="GO:0003677">
    <property type="term" value="F:DNA binding"/>
    <property type="evidence" value="ECO:0007669"/>
    <property type="project" value="UniProtKB-KW"/>
</dbReference>
<dbReference type="PANTHER" id="PTHR43214">
    <property type="entry name" value="TWO-COMPONENT RESPONSE REGULATOR"/>
    <property type="match status" value="1"/>
</dbReference>
<dbReference type="Pfam" id="PF00196">
    <property type="entry name" value="GerE"/>
    <property type="match status" value="1"/>
</dbReference>
<dbReference type="EMBL" id="JADBEC010000001">
    <property type="protein sequence ID" value="MBE1507022.1"/>
    <property type="molecule type" value="Genomic_DNA"/>
</dbReference>
<dbReference type="SMART" id="SM00421">
    <property type="entry name" value="HTH_LUXR"/>
    <property type="match status" value="1"/>
</dbReference>
<dbReference type="Pfam" id="PF00072">
    <property type="entry name" value="Response_reg"/>
    <property type="match status" value="1"/>
</dbReference>
<evidence type="ECO:0000256" key="4">
    <source>
        <dbReference type="ARBA" id="ARBA00023163"/>
    </source>
</evidence>
<dbReference type="SUPFAM" id="SSF52172">
    <property type="entry name" value="CheY-like"/>
    <property type="match status" value="1"/>
</dbReference>